<feature type="region of interest" description="Disordered" evidence="2">
    <location>
        <begin position="279"/>
        <end position="298"/>
    </location>
</feature>
<evidence type="ECO:0000256" key="1">
    <source>
        <dbReference type="ARBA" id="ARBA00035644"/>
    </source>
</evidence>
<dbReference type="AlphaFoldDB" id="A0A4R7BNJ4"/>
<comment type="similarity">
    <text evidence="1">Belongs to the SIP oxidoreductase family.</text>
</comment>
<dbReference type="EMBL" id="SNZR01000016">
    <property type="protein sequence ID" value="TDR87068.1"/>
    <property type="molecule type" value="Genomic_DNA"/>
</dbReference>
<protein>
    <submittedName>
        <fullName evidence="4">NADPH-dependent ferric siderophore reductase</fullName>
    </submittedName>
</protein>
<proteinExistence type="inferred from homology"/>
<dbReference type="InterPro" id="IPR017927">
    <property type="entry name" value="FAD-bd_FR_type"/>
</dbReference>
<evidence type="ECO:0000259" key="3">
    <source>
        <dbReference type="PROSITE" id="PS51384"/>
    </source>
</evidence>
<name>A0A4R7BNJ4_9HYPH</name>
<dbReference type="InterPro" id="IPR039374">
    <property type="entry name" value="SIP_fam"/>
</dbReference>
<dbReference type="OrthoDB" id="9814826at2"/>
<dbReference type="Pfam" id="PF04954">
    <property type="entry name" value="SIP"/>
    <property type="match status" value="1"/>
</dbReference>
<dbReference type="SUPFAM" id="SSF63380">
    <property type="entry name" value="Riboflavin synthase domain-like"/>
    <property type="match status" value="1"/>
</dbReference>
<dbReference type="InterPro" id="IPR017938">
    <property type="entry name" value="Riboflavin_synthase-like_b-brl"/>
</dbReference>
<dbReference type="InterPro" id="IPR039261">
    <property type="entry name" value="FNR_nucleotide-bd"/>
</dbReference>
<evidence type="ECO:0000313" key="4">
    <source>
        <dbReference type="EMBL" id="TDR87068.1"/>
    </source>
</evidence>
<dbReference type="Pfam" id="PF08021">
    <property type="entry name" value="FAD_binding_9"/>
    <property type="match status" value="1"/>
</dbReference>
<dbReference type="PANTHER" id="PTHR30157">
    <property type="entry name" value="FERRIC REDUCTASE, NADPH-DEPENDENT"/>
    <property type="match status" value="1"/>
</dbReference>
<accession>A0A4R7BNJ4</accession>
<keyword evidence="5" id="KW-1185">Reference proteome</keyword>
<dbReference type="Gene3D" id="3.40.50.80">
    <property type="entry name" value="Nucleotide-binding domain of ferredoxin-NADP reductase (FNR) module"/>
    <property type="match status" value="1"/>
</dbReference>
<comment type="caution">
    <text evidence="4">The sequence shown here is derived from an EMBL/GenBank/DDBJ whole genome shotgun (WGS) entry which is preliminary data.</text>
</comment>
<gene>
    <name evidence="4" type="ORF">EV668_4147</name>
</gene>
<dbReference type="InterPro" id="IPR013113">
    <property type="entry name" value="SIP_FAD-bd"/>
</dbReference>
<evidence type="ECO:0000256" key="2">
    <source>
        <dbReference type="SAM" id="MobiDB-lite"/>
    </source>
</evidence>
<dbReference type="RefSeq" id="WP_133773666.1">
    <property type="nucleotide sequence ID" value="NZ_SNZR01000016.1"/>
</dbReference>
<feature type="domain" description="FAD-binding FR-type" evidence="3">
    <location>
        <begin position="10"/>
        <end position="133"/>
    </location>
</feature>
<evidence type="ECO:0000313" key="5">
    <source>
        <dbReference type="Proteomes" id="UP000295122"/>
    </source>
</evidence>
<reference evidence="4 5" key="1">
    <citation type="submission" date="2019-03" db="EMBL/GenBank/DDBJ databases">
        <title>Genomic Encyclopedia of Type Strains, Phase IV (KMG-IV): sequencing the most valuable type-strain genomes for metagenomic binning, comparative biology and taxonomic classification.</title>
        <authorList>
            <person name="Goeker M."/>
        </authorList>
    </citation>
    <scope>NUCLEOTIDE SEQUENCE [LARGE SCALE GENOMIC DNA]</scope>
    <source>
        <strain evidence="4 5">DSM 25903</strain>
    </source>
</reference>
<organism evidence="4 5">
    <name type="scientific">Enterovirga rhinocerotis</name>
    <dbReference type="NCBI Taxonomy" id="1339210"/>
    <lineage>
        <taxon>Bacteria</taxon>
        <taxon>Pseudomonadati</taxon>
        <taxon>Pseudomonadota</taxon>
        <taxon>Alphaproteobacteria</taxon>
        <taxon>Hyphomicrobiales</taxon>
        <taxon>Methylobacteriaceae</taxon>
        <taxon>Enterovirga</taxon>
    </lineage>
</organism>
<dbReference type="Proteomes" id="UP000295122">
    <property type="component" value="Unassembled WGS sequence"/>
</dbReference>
<dbReference type="PROSITE" id="PS51384">
    <property type="entry name" value="FAD_FR"/>
    <property type="match status" value="1"/>
</dbReference>
<dbReference type="CDD" id="cd06193">
    <property type="entry name" value="siderophore_interacting"/>
    <property type="match status" value="1"/>
</dbReference>
<dbReference type="InterPro" id="IPR007037">
    <property type="entry name" value="SIP_rossman_dom"/>
</dbReference>
<dbReference type="GO" id="GO:0016491">
    <property type="term" value="F:oxidoreductase activity"/>
    <property type="evidence" value="ECO:0007669"/>
    <property type="project" value="InterPro"/>
</dbReference>
<dbReference type="Gene3D" id="2.40.30.10">
    <property type="entry name" value="Translation factors"/>
    <property type="match status" value="1"/>
</dbReference>
<sequence length="298" mass="32900">MSDDGKPWTRRFRQIRVVEMLRATNVTPRMRRVTLGGAEAADLPLGPTLKLLIPPPGLGRLEWPAETRPLVWPDEALRPAVRTYSVRRQDLAAGELEVDFVLHGDGPAATWAATAKPGDVIGISRPSGREIAKAAWICVAGDHTAVPAITAMLETMPRETTGHVFMEVPGPEEEQPVSAPPGVAVTWLHARPDQSRLAAVFKDVPWPDHDDVGIWVGAESDTARSLRAYVRDVRGVDRRRFLVIGYWKRGMSETAYGEALDHDRDADYFAVALEEEAARHGHAHGGHRHHDGKHDHAH</sequence>
<dbReference type="PANTHER" id="PTHR30157:SF0">
    <property type="entry name" value="NADPH-DEPENDENT FERRIC-CHELATE REDUCTASE"/>
    <property type="match status" value="1"/>
</dbReference>
<feature type="compositionally biased region" description="Basic residues" evidence="2">
    <location>
        <begin position="280"/>
        <end position="291"/>
    </location>
</feature>